<keyword evidence="2" id="KW-0812">Transmembrane</keyword>
<feature type="region of interest" description="Disordered" evidence="1">
    <location>
        <begin position="15"/>
        <end position="63"/>
    </location>
</feature>
<comment type="caution">
    <text evidence="3">The sequence shown here is derived from an EMBL/GenBank/DDBJ whole genome shotgun (WGS) entry which is preliminary data.</text>
</comment>
<name>A0A2V0R913_9ZZZZ</name>
<keyword evidence="2" id="KW-1133">Transmembrane helix</keyword>
<evidence type="ECO:0000256" key="2">
    <source>
        <dbReference type="SAM" id="Phobius"/>
    </source>
</evidence>
<evidence type="ECO:0000256" key="1">
    <source>
        <dbReference type="SAM" id="MobiDB-lite"/>
    </source>
</evidence>
<sequence length="285" mass="31199">MVSLDFLLDTLLRRPGGGASDSSTPGAVANPYYNPDPSGTTDGSDGSEEFHVPPELAYHDDNDPEDTEIDYDLFIPMGNVGMILDFLDGDDDSLRSGFGINYTKYYPQKEIIEPIFESLGIAEEDFAKAFKIHEPITDLRLDAIWIPVPTLVHIYYLGQRIDHIIFAPIPGTEGLTIDGKPALWVQLIVAVALYGLILWRFPQVIGLMLRSGLIGAGVGVTSNLTARKYRAAVLSGLGNNALGIDEILDDLATLATSLFENGVTDSLSDQDSELIRKLKLWTRTL</sequence>
<feature type="transmembrane region" description="Helical" evidence="2">
    <location>
        <begin position="183"/>
        <end position="201"/>
    </location>
</feature>
<organism evidence="3">
    <name type="scientific">viral metagenome</name>
    <dbReference type="NCBI Taxonomy" id="1070528"/>
    <lineage>
        <taxon>unclassified sequences</taxon>
        <taxon>metagenomes</taxon>
        <taxon>organismal metagenomes</taxon>
    </lineage>
</organism>
<dbReference type="AlphaFoldDB" id="A0A2V0R913"/>
<feature type="compositionally biased region" description="Basic and acidic residues" evidence="1">
    <location>
        <begin position="48"/>
        <end position="61"/>
    </location>
</feature>
<reference evidence="3" key="1">
    <citation type="submission" date="2017-04" db="EMBL/GenBank/DDBJ databases">
        <title>Unveiling RNA virosphere associated with marine microorganisms.</title>
        <authorList>
            <person name="Urayama S."/>
            <person name="Takaki Y."/>
            <person name="Nishi S."/>
            <person name="Yoshida Y."/>
            <person name="Deguchi S."/>
            <person name="Takai K."/>
            <person name="Nunoura T."/>
        </authorList>
    </citation>
    <scope>NUCLEOTIDE SEQUENCE</scope>
</reference>
<evidence type="ECO:0000313" key="3">
    <source>
        <dbReference type="EMBL" id="GBH21769.1"/>
    </source>
</evidence>
<proteinExistence type="predicted"/>
<keyword evidence="2" id="KW-0472">Membrane</keyword>
<dbReference type="EMBL" id="BDQA01000316">
    <property type="protein sequence ID" value="GBH21769.1"/>
    <property type="molecule type" value="Genomic_RNA"/>
</dbReference>
<accession>A0A2V0R913</accession>
<protein>
    <submittedName>
        <fullName evidence="3">Uncharacterized protein</fullName>
    </submittedName>
</protein>